<evidence type="ECO:0000256" key="9">
    <source>
        <dbReference type="SAM" id="Phobius"/>
    </source>
</evidence>
<proteinExistence type="inferred from homology"/>
<dbReference type="Gene3D" id="1.25.10.10">
    <property type="entry name" value="Leucine-rich Repeat Variant"/>
    <property type="match status" value="4"/>
</dbReference>
<keyword evidence="5" id="KW-0677">Repeat</keyword>
<dbReference type="Pfam" id="PF22646">
    <property type="entry name" value="PPP2R1A-like_HEAT"/>
    <property type="match status" value="1"/>
</dbReference>
<evidence type="ECO:0000256" key="2">
    <source>
        <dbReference type="ARBA" id="ARBA00005754"/>
    </source>
</evidence>
<keyword evidence="9" id="KW-0812">Transmembrane</keyword>
<feature type="transmembrane region" description="Helical" evidence="9">
    <location>
        <begin position="393"/>
        <end position="414"/>
    </location>
</feature>
<dbReference type="AlphaFoldDB" id="A0AAX4HG61"/>
<dbReference type="RefSeq" id="XP_062879751.1">
    <property type="nucleotide sequence ID" value="XM_063023681.1"/>
</dbReference>
<protein>
    <recommendedName>
        <fullName evidence="10">Phosphatase PP2A regulatory subunit A/Splicing factor 3B subunit 1-like HEAT repeat domain-containing protein</fullName>
    </recommendedName>
</protein>
<feature type="region of interest" description="Disordered" evidence="8">
    <location>
        <begin position="58"/>
        <end position="84"/>
    </location>
</feature>
<comment type="subcellular location">
    <subcellularLocation>
        <location evidence="1">Nucleus</location>
    </subcellularLocation>
</comment>
<keyword evidence="4" id="KW-0747">Spliceosome</keyword>
<dbReference type="Proteomes" id="UP001338582">
    <property type="component" value="Chromosome 6"/>
</dbReference>
<keyword evidence="9" id="KW-0472">Membrane</keyword>
<name>A0AAX4HG61_9ASCO</name>
<evidence type="ECO:0000256" key="3">
    <source>
        <dbReference type="ARBA" id="ARBA00022664"/>
    </source>
</evidence>
<feature type="domain" description="Phosphatase PP2A regulatory subunit A/Splicing factor 3B subunit 1-like HEAT repeat" evidence="10">
    <location>
        <begin position="831"/>
        <end position="901"/>
    </location>
</feature>
<keyword evidence="6" id="KW-0508">mRNA splicing</keyword>
<keyword evidence="7" id="KW-0539">Nucleus</keyword>
<evidence type="ECO:0000313" key="11">
    <source>
        <dbReference type="EMBL" id="WPK27373.1"/>
    </source>
</evidence>
<keyword evidence="9" id="KW-1133">Transmembrane helix</keyword>
<keyword evidence="3" id="KW-0507">mRNA processing</keyword>
<dbReference type="KEGG" id="asau:88175819"/>
<dbReference type="GO" id="GO:0003729">
    <property type="term" value="F:mRNA binding"/>
    <property type="evidence" value="ECO:0007669"/>
    <property type="project" value="InterPro"/>
</dbReference>
<sequence length="1054" mass="117959">MSKRSLIGTYTAPQLFLEPETEEDSTEKHVVQKDDYKAQKHNRLINVDQIASYKERMAQLARSREQKQKALEEQQDPENGSDAKRAKIESKLVKFVVASESEPSEPKDSSKALAAKQGLAEVSVVDVVYPIYNGVKLTNEALDAILPSGFVAVALPDQSLEKKDDSGFYVVPLKVSSAHTVNDTLPEYEGITMRKEDIKYFSSLINVTIDEIADAEDRKKFRAMELVFKIKNGTPIIRKKAMKAINVSAKDLGSNVLFAVVLPLMLEPSLDLADRYIVTKLLGRLVYQLQDAIRPYTHQIITALAPSLIDEDLTLRLETKDVISNVARTAGFANMVSSLRPDLDHADEYVRNLTARVFAIVASALGLAKVLPFVKAVIRLKKSWQARHTGIRIVHHICILLGGGNGALILPFLAQLIEVLQPGFTDELVSVRTATANTTALLGESVKPYGAEAFEILLEPVWNGLKSHRGRSLAAFLRCMGSIIPLMSHNPEYIEYSNYYTRELMNVMAREFSSPDDDMKKSLLRVLTTMPLSKVLFPDYKKKILTPFFLNFWTRRVALDSAQLSRLVVDATALVAQKLDVPAIFDKLVPYAKDDNEGLRRMACDAIGKILNVIPEAVMEIDVEFDTRLVDSVLFAFQEQKQPHPVYLLAFGIVCKVLGLRVKPHIALILSTMLYRIKSSEAEVRQQAADLIATIADTIQLCSGGDDTVMRKLILFLYELLGEVYPEVLGSIIGALYGCLNALERDALLTLDNPSVNVLLPTLTPILKNRQEKVQEQCIKLVGLIAKRNAETINAKEWMRVCFDLLDMLKSQRRRIRVAANATFGDIARTIGPLDVLLMLLNNLQMQERQLRVCTAVAIGIVAETCSPFTVLPALMNEYRYPDKNVQNGVLKAMSFLFEYLDGSTSKDYLFAIAPLLEDALTDRDQVHRQIASTVVRNLALNCYGLAHDDYHDVFIHFLNLVIPNIFETSPHVIIRILECLDSLRIVLGPGVFMNYIWTGLFQAASKVRAPYWKVYNSAYVQGCDSLVPYYPKLDGIPGGAQVDYRVEELDVWM</sequence>
<evidence type="ECO:0000256" key="1">
    <source>
        <dbReference type="ARBA" id="ARBA00004123"/>
    </source>
</evidence>
<dbReference type="GO" id="GO:0005681">
    <property type="term" value="C:spliceosomal complex"/>
    <property type="evidence" value="ECO:0007669"/>
    <property type="project" value="UniProtKB-KW"/>
</dbReference>
<evidence type="ECO:0000256" key="4">
    <source>
        <dbReference type="ARBA" id="ARBA00022728"/>
    </source>
</evidence>
<accession>A0AAX4HG61</accession>
<evidence type="ECO:0000256" key="8">
    <source>
        <dbReference type="SAM" id="MobiDB-lite"/>
    </source>
</evidence>
<evidence type="ECO:0000256" key="6">
    <source>
        <dbReference type="ARBA" id="ARBA00023187"/>
    </source>
</evidence>
<dbReference type="SUPFAM" id="SSF48371">
    <property type="entry name" value="ARM repeat"/>
    <property type="match status" value="2"/>
</dbReference>
<dbReference type="InterPro" id="IPR038737">
    <property type="entry name" value="SF3b_su1-like"/>
</dbReference>
<evidence type="ECO:0000259" key="10">
    <source>
        <dbReference type="Pfam" id="PF22646"/>
    </source>
</evidence>
<dbReference type="InterPro" id="IPR054573">
    <property type="entry name" value="PP2A/SF3B1-like_HEAT"/>
</dbReference>
<feature type="transmembrane region" description="Helical" evidence="9">
    <location>
        <begin position="353"/>
        <end position="372"/>
    </location>
</feature>
<evidence type="ECO:0000256" key="7">
    <source>
        <dbReference type="ARBA" id="ARBA00023242"/>
    </source>
</evidence>
<evidence type="ECO:0000313" key="12">
    <source>
        <dbReference type="Proteomes" id="UP001338582"/>
    </source>
</evidence>
<gene>
    <name evidence="11" type="ORF">PUMCH_004759</name>
</gene>
<keyword evidence="12" id="KW-1185">Reference proteome</keyword>
<feature type="compositionally biased region" description="Basic and acidic residues" evidence="8">
    <location>
        <begin position="58"/>
        <end position="72"/>
    </location>
</feature>
<dbReference type="InterPro" id="IPR011989">
    <property type="entry name" value="ARM-like"/>
</dbReference>
<dbReference type="EMBL" id="CP138899">
    <property type="protein sequence ID" value="WPK27373.1"/>
    <property type="molecule type" value="Genomic_DNA"/>
</dbReference>
<reference evidence="11 12" key="1">
    <citation type="submission" date="2023-10" db="EMBL/GenBank/DDBJ databases">
        <title>Draft Genome Sequence of Candida saopaulonensis from a very Premature Infant with Sepsis.</title>
        <authorList>
            <person name="Ning Y."/>
            <person name="Dai R."/>
            <person name="Xiao M."/>
            <person name="Xu Y."/>
            <person name="Yan Q."/>
            <person name="Zhang L."/>
        </authorList>
    </citation>
    <scope>NUCLEOTIDE SEQUENCE [LARGE SCALE GENOMIC DNA]</scope>
    <source>
        <strain evidence="11 12">19XY460</strain>
    </source>
</reference>
<organism evidence="11 12">
    <name type="scientific">Australozyma saopauloensis</name>
    <dbReference type="NCBI Taxonomy" id="291208"/>
    <lineage>
        <taxon>Eukaryota</taxon>
        <taxon>Fungi</taxon>
        <taxon>Dikarya</taxon>
        <taxon>Ascomycota</taxon>
        <taxon>Saccharomycotina</taxon>
        <taxon>Pichiomycetes</taxon>
        <taxon>Metschnikowiaceae</taxon>
        <taxon>Australozyma</taxon>
    </lineage>
</organism>
<dbReference type="GO" id="GO:0000245">
    <property type="term" value="P:spliceosomal complex assembly"/>
    <property type="evidence" value="ECO:0007669"/>
    <property type="project" value="InterPro"/>
</dbReference>
<dbReference type="PANTHER" id="PTHR12097">
    <property type="entry name" value="SPLICING FACTOR 3B, SUBUNIT 1-RELATED"/>
    <property type="match status" value="1"/>
</dbReference>
<comment type="similarity">
    <text evidence="2">Belongs to the SF3B1 family.</text>
</comment>
<dbReference type="GeneID" id="88175819"/>
<evidence type="ECO:0000256" key="5">
    <source>
        <dbReference type="ARBA" id="ARBA00022737"/>
    </source>
</evidence>
<dbReference type="InterPro" id="IPR016024">
    <property type="entry name" value="ARM-type_fold"/>
</dbReference>